<keyword evidence="1" id="KW-0812">Transmembrane</keyword>
<evidence type="ECO:0000256" key="1">
    <source>
        <dbReference type="SAM" id="Phobius"/>
    </source>
</evidence>
<dbReference type="Pfam" id="PF09874">
    <property type="entry name" value="DUF2101"/>
    <property type="match status" value="1"/>
</dbReference>
<sequence>MLSKIGEYFLKLCSLVGTIVIEIVNLPNKIKRINIRELGREFKKFQNKWEMNKNKDEGEIIVKDIKIMDIKEKEKTVFKLQILSITFVLLSILYIFNYLSLPLYLFLGIATICLIYYILKYQIRVMYPQDYEVYRNFFLSYVGIGIFLVMIADNPLFVLYAPFQYFPSITLILFSIFLVLLMYYVFRIKYYRNYTYGEVVEVGKNTVHVKVDYDIRANVLPDIYIVEKGNFDVKEGEIVKLKVEGGRLSVKGNKPTKIIGKI</sequence>
<feature type="transmembrane region" description="Helical" evidence="1">
    <location>
        <begin position="164"/>
        <end position="186"/>
    </location>
</feature>
<dbReference type="HOGENOM" id="CLU_929427_0_0_2"/>
<dbReference type="KEGG" id="mfv:Mfer_0665"/>
<reference evidence="2 3" key="1">
    <citation type="journal article" date="2010" name="Stand. Genomic Sci.">
        <title>Complete genome sequence of Methanothermus fervidus type strain (V24S).</title>
        <authorList>
            <person name="Anderson I."/>
            <person name="Djao O.D."/>
            <person name="Misra M."/>
            <person name="Chertkov O."/>
            <person name="Nolan M."/>
            <person name="Lucas S."/>
            <person name="Lapidus A."/>
            <person name="Del Rio T.G."/>
            <person name="Tice H."/>
            <person name="Cheng J.F."/>
            <person name="Tapia R."/>
            <person name="Han C."/>
            <person name="Goodwin L."/>
            <person name="Pitluck S."/>
            <person name="Liolios K."/>
            <person name="Ivanova N."/>
            <person name="Mavromatis K."/>
            <person name="Mikhailova N."/>
            <person name="Pati A."/>
            <person name="Brambilla E."/>
            <person name="Chen A."/>
            <person name="Palaniappan K."/>
            <person name="Land M."/>
            <person name="Hauser L."/>
            <person name="Chang Y.J."/>
            <person name="Jeffries C.D."/>
            <person name="Sikorski J."/>
            <person name="Spring S."/>
            <person name="Rohde M."/>
            <person name="Eichinger K."/>
            <person name="Huber H."/>
            <person name="Wirth R."/>
            <person name="Goker M."/>
            <person name="Detter J.C."/>
            <person name="Woyke T."/>
            <person name="Bristow J."/>
            <person name="Eisen J.A."/>
            <person name="Markowitz V."/>
            <person name="Hugenholtz P."/>
            <person name="Klenk H.P."/>
            <person name="Kyrpides N.C."/>
        </authorList>
    </citation>
    <scope>NUCLEOTIDE SEQUENCE [LARGE SCALE GENOMIC DNA]</scope>
    <source>
        <strain evidence="3">ATCC 43054 / DSM 2088 / JCM 10308 / V24 S</strain>
    </source>
</reference>
<dbReference type="EMBL" id="CP002278">
    <property type="protein sequence ID" value="ADP77464.1"/>
    <property type="molecule type" value="Genomic_DNA"/>
</dbReference>
<dbReference type="Proteomes" id="UP000002315">
    <property type="component" value="Chromosome"/>
</dbReference>
<keyword evidence="1" id="KW-1133">Transmembrane helix</keyword>
<dbReference type="AlphaFoldDB" id="E3GYT2"/>
<dbReference type="STRING" id="523846.Mfer_0665"/>
<dbReference type="OrthoDB" id="71446at2157"/>
<feature type="transmembrane region" description="Helical" evidence="1">
    <location>
        <begin position="133"/>
        <end position="152"/>
    </location>
</feature>
<organism evidence="2 3">
    <name type="scientific">Methanothermus fervidus (strain ATCC 43054 / DSM 2088 / JCM 10308 / V24 S)</name>
    <dbReference type="NCBI Taxonomy" id="523846"/>
    <lineage>
        <taxon>Archaea</taxon>
        <taxon>Methanobacteriati</taxon>
        <taxon>Methanobacteriota</taxon>
        <taxon>Methanomada group</taxon>
        <taxon>Methanobacteria</taxon>
        <taxon>Methanobacteriales</taxon>
        <taxon>Methanothermaceae</taxon>
        <taxon>Methanothermus</taxon>
    </lineage>
</organism>
<dbReference type="InterPro" id="IPR018663">
    <property type="entry name" value="DUF2101_membrane"/>
</dbReference>
<gene>
    <name evidence="2" type="ordered locus">Mfer_0665</name>
</gene>
<evidence type="ECO:0000313" key="2">
    <source>
        <dbReference type="EMBL" id="ADP77464.1"/>
    </source>
</evidence>
<evidence type="ECO:0000313" key="3">
    <source>
        <dbReference type="Proteomes" id="UP000002315"/>
    </source>
</evidence>
<protein>
    <submittedName>
        <fullName evidence="2">Uncharacterized protein</fullName>
    </submittedName>
</protein>
<keyword evidence="1" id="KW-0472">Membrane</keyword>
<feature type="transmembrane region" description="Helical" evidence="1">
    <location>
        <begin position="76"/>
        <end position="96"/>
    </location>
</feature>
<feature type="transmembrane region" description="Helical" evidence="1">
    <location>
        <begin position="102"/>
        <end position="121"/>
    </location>
</feature>
<accession>E3GYT2</accession>
<name>E3GYT2_METFV</name>
<feature type="transmembrane region" description="Helical" evidence="1">
    <location>
        <begin position="6"/>
        <end position="26"/>
    </location>
</feature>
<keyword evidence="3" id="KW-1185">Reference proteome</keyword>
<proteinExistence type="predicted"/>